<feature type="transmembrane region" description="Helical" evidence="12">
    <location>
        <begin position="392"/>
        <end position="413"/>
    </location>
</feature>
<feature type="transmembrane region" description="Helical" evidence="12">
    <location>
        <begin position="297"/>
        <end position="321"/>
    </location>
</feature>
<gene>
    <name evidence="13" type="ORF">U9M48_042611</name>
</gene>
<feature type="transmembrane region" description="Helical" evidence="12">
    <location>
        <begin position="328"/>
        <end position="353"/>
    </location>
</feature>
<keyword evidence="14" id="KW-1185">Reference proteome</keyword>
<keyword evidence="5" id="KW-0762">Sugar transport</keyword>
<dbReference type="PANTHER" id="PTHR10791:SF58">
    <property type="entry name" value="BIDIRECTIONAL SUGAR TRANSPORTER SWEET3A"/>
    <property type="match status" value="1"/>
</dbReference>
<reference evidence="13 14" key="1">
    <citation type="submission" date="2024-02" db="EMBL/GenBank/DDBJ databases">
        <title>High-quality chromosome-scale genome assembly of Pensacola bahiagrass (Paspalum notatum Flugge var. saurae).</title>
        <authorList>
            <person name="Vega J.M."/>
            <person name="Podio M."/>
            <person name="Orjuela J."/>
            <person name="Siena L.A."/>
            <person name="Pessino S.C."/>
            <person name="Combes M.C."/>
            <person name="Mariac C."/>
            <person name="Albertini E."/>
            <person name="Pupilli F."/>
            <person name="Ortiz J.P.A."/>
            <person name="Leblanc O."/>
        </authorList>
    </citation>
    <scope>NUCLEOTIDE SEQUENCE [LARGE SCALE GENOMIC DNA]</scope>
    <source>
        <strain evidence="13">R1</strain>
        <tissue evidence="13">Leaf</tissue>
    </source>
</reference>
<feature type="transmembrane region" description="Helical" evidence="12">
    <location>
        <begin position="165"/>
        <end position="186"/>
    </location>
</feature>
<evidence type="ECO:0000313" key="13">
    <source>
        <dbReference type="EMBL" id="WVZ97046.1"/>
    </source>
</evidence>
<organism evidence="13 14">
    <name type="scientific">Paspalum notatum var. saurae</name>
    <dbReference type="NCBI Taxonomy" id="547442"/>
    <lineage>
        <taxon>Eukaryota</taxon>
        <taxon>Viridiplantae</taxon>
        <taxon>Streptophyta</taxon>
        <taxon>Embryophyta</taxon>
        <taxon>Tracheophyta</taxon>
        <taxon>Spermatophyta</taxon>
        <taxon>Magnoliopsida</taxon>
        <taxon>Liliopsida</taxon>
        <taxon>Poales</taxon>
        <taxon>Poaceae</taxon>
        <taxon>PACMAD clade</taxon>
        <taxon>Panicoideae</taxon>
        <taxon>Andropogonodae</taxon>
        <taxon>Paspaleae</taxon>
        <taxon>Paspalinae</taxon>
        <taxon>Paspalum</taxon>
    </lineage>
</organism>
<keyword evidence="8 12" id="KW-1133">Transmembrane helix</keyword>
<evidence type="ECO:0000256" key="8">
    <source>
        <dbReference type="ARBA" id="ARBA00022989"/>
    </source>
</evidence>
<comment type="function">
    <text evidence="10">Mediates both low-affinity uptake and efflux of sugar across the plasma membrane.</text>
</comment>
<dbReference type="Pfam" id="PF03083">
    <property type="entry name" value="MtN3_slv"/>
    <property type="match status" value="4"/>
</dbReference>
<feature type="transmembrane region" description="Helical" evidence="12">
    <location>
        <begin position="101"/>
        <end position="126"/>
    </location>
</feature>
<dbReference type="AlphaFoldDB" id="A0AAQ3XGB9"/>
<dbReference type="FunFam" id="1.20.1280.290:FF:000002">
    <property type="entry name" value="Bidirectional sugar transporter SWEET"/>
    <property type="match status" value="2"/>
</dbReference>
<dbReference type="Proteomes" id="UP001341281">
    <property type="component" value="Chromosome 10"/>
</dbReference>
<feature type="transmembrane region" description="Helical" evidence="12">
    <location>
        <begin position="419"/>
        <end position="440"/>
    </location>
</feature>
<comment type="subcellular location">
    <subcellularLocation>
        <location evidence="1">Cell membrane</location>
        <topology evidence="1">Multi-pass membrane protein</topology>
    </subcellularLocation>
</comment>
<dbReference type="GO" id="GO:0051119">
    <property type="term" value="F:sugar transmembrane transporter activity"/>
    <property type="evidence" value="ECO:0007669"/>
    <property type="project" value="InterPro"/>
</dbReference>
<feature type="transmembrane region" description="Helical" evidence="12">
    <location>
        <begin position="359"/>
        <end position="380"/>
    </location>
</feature>
<evidence type="ECO:0000256" key="9">
    <source>
        <dbReference type="ARBA" id="ARBA00023136"/>
    </source>
</evidence>
<keyword evidence="6 12" id="KW-0812">Transmembrane</keyword>
<evidence type="ECO:0000256" key="5">
    <source>
        <dbReference type="ARBA" id="ARBA00022597"/>
    </source>
</evidence>
<evidence type="ECO:0000256" key="1">
    <source>
        <dbReference type="ARBA" id="ARBA00004651"/>
    </source>
</evidence>
<protein>
    <recommendedName>
        <fullName evidence="15">Bidirectional sugar transporter SWEET</fullName>
    </recommendedName>
</protein>
<feature type="transmembrane region" description="Helical" evidence="12">
    <location>
        <begin position="6"/>
        <end position="28"/>
    </location>
</feature>
<evidence type="ECO:0000256" key="11">
    <source>
        <dbReference type="ARBA" id="ARBA00038715"/>
    </source>
</evidence>
<dbReference type="InterPro" id="IPR047664">
    <property type="entry name" value="SWEET"/>
</dbReference>
<evidence type="ECO:0000256" key="10">
    <source>
        <dbReference type="ARBA" id="ARBA00037238"/>
    </source>
</evidence>
<keyword evidence="7" id="KW-0677">Repeat</keyword>
<feature type="transmembrane region" description="Helical" evidence="12">
    <location>
        <begin position="264"/>
        <end position="285"/>
    </location>
</feature>
<keyword evidence="3" id="KW-0813">Transport</keyword>
<keyword evidence="4" id="KW-1003">Cell membrane</keyword>
<dbReference type="GO" id="GO:0005886">
    <property type="term" value="C:plasma membrane"/>
    <property type="evidence" value="ECO:0007669"/>
    <property type="project" value="UniProtKB-SubCell"/>
</dbReference>
<feature type="transmembrane region" description="Helical" evidence="12">
    <location>
        <begin position="192"/>
        <end position="213"/>
    </location>
</feature>
<dbReference type="Gene3D" id="1.20.1280.290">
    <property type="match status" value="4"/>
</dbReference>
<evidence type="ECO:0000256" key="12">
    <source>
        <dbReference type="SAM" id="Phobius"/>
    </source>
</evidence>
<evidence type="ECO:0000256" key="6">
    <source>
        <dbReference type="ARBA" id="ARBA00022692"/>
    </source>
</evidence>
<evidence type="ECO:0000313" key="14">
    <source>
        <dbReference type="Proteomes" id="UP001341281"/>
    </source>
</evidence>
<feature type="transmembrane region" description="Helical" evidence="12">
    <location>
        <begin position="40"/>
        <end position="58"/>
    </location>
</feature>
<evidence type="ECO:0000256" key="4">
    <source>
        <dbReference type="ARBA" id="ARBA00022475"/>
    </source>
</evidence>
<proteinExistence type="inferred from homology"/>
<feature type="transmembrane region" description="Helical" evidence="12">
    <location>
        <begin position="70"/>
        <end position="94"/>
    </location>
</feature>
<dbReference type="FunFam" id="1.20.1280.290:FF:000001">
    <property type="entry name" value="Bidirectional sugar transporter SWEET"/>
    <property type="match status" value="1"/>
</dbReference>
<sequence>MVTSIRFIVGIIGSVVCVLLYAVPMLTFKRVIKEASVGEFSCMPYILALFSALTWGWYGFPVVSDGWENLTLFGTCAVGVLFEFSFIVIYVWFAPKDKKKFVMVMLSLVLAMLCMIVSFSSFIFHTHRLRKLFVGSIGIATSMSMYSSPLVAVKQVMKTKSVEFMPFYLSLFSLLTSFTWMLYGILGRDPYITAPNGAGCLTGILQLVVYFIYSRCDGPTKTAKDIEQYACYSMRFQCKLILASRSLKHIRALTFKRVIKEASVGEFSCIPYILTLFSSLTWGWYSFPIVSNGWENLSIFGTCAFGVLFEFSFIVIYLWFAPREKKKFVILLLSLALATLCLIVSFSSFIFHTHHLRKLFVGSIGMVTAMSMYSSPLVAVKQVMKTKSVEFMPFYLSLFTLLTCLIWMIYGILGRDPYVTAPNVVGSLTGILQLVVYCVYRSCNEPTKTLNDIEQY</sequence>
<comment type="subunit">
    <text evidence="11">Forms homooligomers and/or heterooligomers.</text>
</comment>
<name>A0AAQ3XGB9_PASNO</name>
<dbReference type="PANTHER" id="PTHR10791">
    <property type="entry name" value="RAG1-ACTIVATING PROTEIN 1"/>
    <property type="match status" value="1"/>
</dbReference>
<evidence type="ECO:0000256" key="2">
    <source>
        <dbReference type="ARBA" id="ARBA00007809"/>
    </source>
</evidence>
<evidence type="ECO:0000256" key="3">
    <source>
        <dbReference type="ARBA" id="ARBA00022448"/>
    </source>
</evidence>
<dbReference type="InterPro" id="IPR004316">
    <property type="entry name" value="SWEET_rpt"/>
</dbReference>
<accession>A0AAQ3XGB9</accession>
<evidence type="ECO:0008006" key="15">
    <source>
        <dbReference type="Google" id="ProtNLM"/>
    </source>
</evidence>
<keyword evidence="9 12" id="KW-0472">Membrane</keyword>
<evidence type="ECO:0000256" key="7">
    <source>
        <dbReference type="ARBA" id="ARBA00022737"/>
    </source>
</evidence>
<dbReference type="EMBL" id="CP144754">
    <property type="protein sequence ID" value="WVZ97046.1"/>
    <property type="molecule type" value="Genomic_DNA"/>
</dbReference>
<comment type="similarity">
    <text evidence="2">Belongs to the SWEET sugar transporter family.</text>
</comment>